<evidence type="ECO:0000313" key="3">
    <source>
        <dbReference type="EMBL" id="NVD45349.1"/>
    </source>
</evidence>
<dbReference type="Proteomes" id="UP000561438">
    <property type="component" value="Unassembled WGS sequence"/>
</dbReference>
<feature type="domain" description="Ferrous iron transporter FeoA-like" evidence="2">
    <location>
        <begin position="5"/>
        <end position="82"/>
    </location>
</feature>
<sequence>MDKGRTLDELAPDVTARITAIDWTGLPESDAKRLRALGVDDGAEVLVLHRGVFGGRDPLAIRLGSMTIAVRRGHATAISVEPVQAETAAA</sequence>
<dbReference type="PANTHER" id="PTHR42954:SF2">
    <property type="entry name" value="FE(2+) TRANSPORT PROTEIN A"/>
    <property type="match status" value="1"/>
</dbReference>
<dbReference type="Pfam" id="PF04023">
    <property type="entry name" value="FeoA"/>
    <property type="match status" value="1"/>
</dbReference>
<comment type="caution">
    <text evidence="3">The sequence shown here is derived from an EMBL/GenBank/DDBJ whole genome shotgun (WGS) entry which is preliminary data.</text>
</comment>
<dbReference type="InterPro" id="IPR007167">
    <property type="entry name" value="Fe-transptr_FeoA-like"/>
</dbReference>
<dbReference type="InterPro" id="IPR008988">
    <property type="entry name" value="Transcriptional_repressor_C"/>
</dbReference>
<dbReference type="InterPro" id="IPR052713">
    <property type="entry name" value="FeoA"/>
</dbReference>
<evidence type="ECO:0000259" key="2">
    <source>
        <dbReference type="SMART" id="SM00899"/>
    </source>
</evidence>
<protein>
    <submittedName>
        <fullName evidence="3">Ferrous iron transport protein A</fullName>
    </submittedName>
</protein>
<organism evidence="3 4">
    <name type="scientific">Qipengyuania atrilutea</name>
    <dbReference type="NCBI Taxonomy" id="2744473"/>
    <lineage>
        <taxon>Bacteria</taxon>
        <taxon>Pseudomonadati</taxon>
        <taxon>Pseudomonadota</taxon>
        <taxon>Alphaproteobacteria</taxon>
        <taxon>Sphingomonadales</taxon>
        <taxon>Erythrobacteraceae</taxon>
        <taxon>Qipengyuania</taxon>
    </lineage>
</organism>
<evidence type="ECO:0000313" key="4">
    <source>
        <dbReference type="Proteomes" id="UP000561438"/>
    </source>
</evidence>
<name>A0A850HDU7_9SPHN</name>
<dbReference type="RefSeq" id="WP_176267639.1">
    <property type="nucleotide sequence ID" value="NZ_JABWGV010000003.1"/>
</dbReference>
<gene>
    <name evidence="3" type="ORF">HUV48_10020</name>
</gene>
<evidence type="ECO:0000256" key="1">
    <source>
        <dbReference type="ARBA" id="ARBA00023004"/>
    </source>
</evidence>
<dbReference type="EMBL" id="JABWGV010000003">
    <property type="protein sequence ID" value="NVD45349.1"/>
    <property type="molecule type" value="Genomic_DNA"/>
</dbReference>
<accession>A0A850HDU7</accession>
<dbReference type="InterPro" id="IPR038157">
    <property type="entry name" value="FeoA_core_dom"/>
</dbReference>
<keyword evidence="4" id="KW-1185">Reference proteome</keyword>
<proteinExistence type="predicted"/>
<keyword evidence="1" id="KW-0408">Iron</keyword>
<reference evidence="3 4" key="1">
    <citation type="submission" date="2020-06" db="EMBL/GenBank/DDBJ databases">
        <title>Altererythrobacter sp. HHU K3-1.</title>
        <authorList>
            <person name="Zhang D."/>
            <person name="Xue H."/>
        </authorList>
    </citation>
    <scope>NUCLEOTIDE SEQUENCE [LARGE SCALE GENOMIC DNA]</scope>
    <source>
        <strain evidence="3 4">HHU K3-1</strain>
    </source>
</reference>
<dbReference type="AlphaFoldDB" id="A0A850HDU7"/>
<dbReference type="SUPFAM" id="SSF50037">
    <property type="entry name" value="C-terminal domain of transcriptional repressors"/>
    <property type="match status" value="1"/>
</dbReference>
<dbReference type="PANTHER" id="PTHR42954">
    <property type="entry name" value="FE(2+) TRANSPORT PROTEIN A"/>
    <property type="match status" value="1"/>
</dbReference>
<dbReference type="Gene3D" id="2.30.30.90">
    <property type="match status" value="1"/>
</dbReference>
<dbReference type="SMART" id="SM00899">
    <property type="entry name" value="FeoA"/>
    <property type="match status" value="1"/>
</dbReference>
<dbReference type="GO" id="GO:0046914">
    <property type="term" value="F:transition metal ion binding"/>
    <property type="evidence" value="ECO:0007669"/>
    <property type="project" value="InterPro"/>
</dbReference>